<dbReference type="EMBL" id="RCCB01000010">
    <property type="protein sequence ID" value="RLJ35848.1"/>
    <property type="molecule type" value="Genomic_DNA"/>
</dbReference>
<dbReference type="InterPro" id="IPR011050">
    <property type="entry name" value="Pectin_lyase_fold/virulence"/>
</dbReference>
<accession>A0A497V549</accession>
<evidence type="ECO:0000313" key="3">
    <source>
        <dbReference type="Proteomes" id="UP000233767"/>
    </source>
</evidence>
<dbReference type="SUPFAM" id="SSF51126">
    <property type="entry name" value="Pectin lyase-like"/>
    <property type="match status" value="1"/>
</dbReference>
<evidence type="ECO:0000313" key="4">
    <source>
        <dbReference type="Proteomes" id="UP000275027"/>
    </source>
</evidence>
<reference evidence="1 3" key="1">
    <citation type="submission" date="2017-12" db="EMBL/GenBank/DDBJ databases">
        <title>Genomic Encyclopedia of Type Strains, Phase III (KMG-III): the genomes of soil and plant-associated and newly described type strains.</title>
        <authorList>
            <person name="Whitman W."/>
        </authorList>
    </citation>
    <scope>NUCLEOTIDE SEQUENCE [LARGE SCALE GENOMIC DNA]</scope>
    <source>
        <strain evidence="1 3">IP-10</strain>
    </source>
</reference>
<comment type="caution">
    <text evidence="2">The sequence shown here is derived from an EMBL/GenBank/DDBJ whole genome shotgun (WGS) entry which is preliminary data.</text>
</comment>
<evidence type="ECO:0008006" key="5">
    <source>
        <dbReference type="Google" id="ProtNLM"/>
    </source>
</evidence>
<dbReference type="RefSeq" id="WP_101470820.1">
    <property type="nucleotide sequence ID" value="NZ_PJND01000007.1"/>
</dbReference>
<gene>
    <name evidence="1" type="ORF">B0G92_0270</name>
    <name evidence="2" type="ORF">CLV50_1234</name>
</gene>
<reference evidence="2 4" key="2">
    <citation type="submission" date="2018-10" db="EMBL/GenBank/DDBJ databases">
        <title>Genomic Encyclopedia of Archaeal and Bacterial Type Strains, Phase II (KMG-II): from individual species to whole genera.</title>
        <authorList>
            <person name="Goeker M."/>
        </authorList>
    </citation>
    <scope>NUCLEOTIDE SEQUENCE [LARGE SCALE GENOMIC DNA]</scope>
    <source>
        <strain evidence="2 4">DSM 21886</strain>
    </source>
</reference>
<keyword evidence="3" id="KW-1185">Reference proteome</keyword>
<dbReference type="Proteomes" id="UP000233767">
    <property type="component" value="Unassembled WGS sequence"/>
</dbReference>
<proteinExistence type="predicted"/>
<evidence type="ECO:0000313" key="2">
    <source>
        <dbReference type="EMBL" id="RLJ35848.1"/>
    </source>
</evidence>
<dbReference type="AlphaFoldDB" id="A0A497V549"/>
<evidence type="ECO:0000313" key="1">
    <source>
        <dbReference type="EMBL" id="PKW28647.1"/>
    </source>
</evidence>
<protein>
    <recommendedName>
        <fullName evidence="5">Parallel beta helix pectate lyase-like protein</fullName>
    </recommendedName>
</protein>
<organism evidence="2 4">
    <name type="scientific">Flavobacterium lindanitolerans</name>
    <dbReference type="NCBI Taxonomy" id="428988"/>
    <lineage>
        <taxon>Bacteria</taxon>
        <taxon>Pseudomonadati</taxon>
        <taxon>Bacteroidota</taxon>
        <taxon>Flavobacteriia</taxon>
        <taxon>Flavobacteriales</taxon>
        <taxon>Flavobacteriaceae</taxon>
        <taxon>Flavobacterium</taxon>
    </lineage>
</organism>
<name>A0A497V549_9FLAO</name>
<dbReference type="Proteomes" id="UP000275027">
    <property type="component" value="Unassembled WGS sequence"/>
</dbReference>
<dbReference type="EMBL" id="PJND01000007">
    <property type="protein sequence ID" value="PKW28647.1"/>
    <property type="molecule type" value="Genomic_DNA"/>
</dbReference>
<dbReference type="Gene3D" id="2.160.20.10">
    <property type="entry name" value="Single-stranded right-handed beta-helix, Pectin lyase-like"/>
    <property type="match status" value="1"/>
</dbReference>
<dbReference type="InterPro" id="IPR012334">
    <property type="entry name" value="Pectin_lyas_fold"/>
</dbReference>
<sequence>MQVINNIQALRGVIGTNDGDVCYVTDYIGNNDGGGGHFVWRIAGFTTATDNGGTIIVPGGANPTNGRWVRNIEGTAINVRWFGILGRESDADYSDQLNNLINTYKQKPAEWIGGVRIMFPRGYYRFRNIKIPSGFTLVGEQTARHNWTPNAPLIIRPAMGSSGTEDCIFEFEKNATENASLENLYIDGDSQNPQGAGLKAAVIFNGKFCSLINNNIVNCAKHAVFGSPGVSRIENNNLHGLKAATGYGNDSSTDRGFLGSLHLQSFVDGWIINNEIGATSTYLDFKDPNRKGVAVFIKGLEASVVSGNIFENGDLAAFFMDGGFNYLSGNRYELSMSTGLELYNMFQCNFHGERFTNNSLKTVGRYDDLVVNQNCANNTFISPTFTKTYNPGLADLHIDGKVRYNITNYGNNSGVWKNIFISPYFTNIGTLDPNPSYPKNPGRKYALTPYCVNPSEVDPYIID</sequence>